<dbReference type="EMBL" id="CP001116">
    <property type="protein sequence ID" value="ACO47692.1"/>
    <property type="molecule type" value="Genomic_DNA"/>
</dbReference>
<dbReference type="InterPro" id="IPR009737">
    <property type="entry name" value="Aim32/Apd1-like"/>
</dbReference>
<reference evidence="1 2" key="1">
    <citation type="journal article" date="2009" name="PLoS Genet.">
        <title>Alliance of proteomics and genomics to unravel the specificities of Sahara bacterium Deinococcus deserti.</title>
        <authorList>
            <person name="de Groot A."/>
            <person name="Dulermo R."/>
            <person name="Ortet P."/>
            <person name="Blanchard L."/>
            <person name="Guerin P."/>
            <person name="Fernandez B."/>
            <person name="Vacherie B."/>
            <person name="Dossat C."/>
            <person name="Jolivet E."/>
            <person name="Siguier P."/>
            <person name="Chandler M."/>
            <person name="Barakat M."/>
            <person name="Dedieu A."/>
            <person name="Barbe V."/>
            <person name="Heulin T."/>
            <person name="Sommer S."/>
            <person name="Achouak W."/>
            <person name="Armengaud J."/>
        </authorList>
    </citation>
    <scope>NUCLEOTIDE SEQUENCE [LARGE SCALE GENOMIC DNA]</scope>
    <source>
        <strain evidence="2">DSM 17065 / CIP 109153 / LMG 22923 / VCD115</strain>
        <plasmid evidence="2">pDeide2</plasmid>
    </source>
</reference>
<accession>C1D2Q3</accession>
<evidence type="ECO:0000313" key="1">
    <source>
        <dbReference type="EMBL" id="ACO47692.1"/>
    </source>
</evidence>
<dbReference type="OrthoDB" id="3399139at2"/>
<gene>
    <name evidence="1" type="ordered locus">Deide_2p00361</name>
</gene>
<keyword evidence="1" id="KW-0614">Plasmid</keyword>
<protein>
    <submittedName>
        <fullName evidence="1">Putative sucrase/ferredoxin-like protein</fullName>
    </submittedName>
</protein>
<dbReference type="KEGG" id="ddr:Deide_2p00361"/>
<sequence>MTAVVSRLPLCADISRQAGEDPIGTAPFWQEVTVLELDIPQWAQLRNPDAWTDEQRGIFEALRGRVEASGAGFGLLMSAPATRGAPLRVRHYRQGPGGFVRRDYLSSVSQDEWARGLHDTLLNPRCLQGWTEQDVSVGSDFHVCTHGTVDAACGKYGAPVHQALDAAGVRAWRTGHFGGHRFAATAVELPSGYLWAHLSPDLALRVAAREVHPAELRAHLRGFAGLPPLAQVVDRELLMRHGWAWTQARRRAEIQGTEVRLHYDLHGRQGTVRATVEEAAALRLPGSSHKPERTDVRQYCVTAMDQDWWS</sequence>
<dbReference type="RefSeq" id="WP_012695165.1">
    <property type="nucleotide sequence ID" value="NC_012529.1"/>
</dbReference>
<geneLocation type="plasmid" evidence="2">
    <name>pDeide2</name>
</geneLocation>
<keyword evidence="2" id="KW-1185">Reference proteome</keyword>
<name>C1D2Q3_DEIDV</name>
<organism evidence="1 2">
    <name type="scientific">Deinococcus deserti (strain DSM 17065 / CIP 109153 / LMG 22923 / VCD115)</name>
    <dbReference type="NCBI Taxonomy" id="546414"/>
    <lineage>
        <taxon>Bacteria</taxon>
        <taxon>Thermotogati</taxon>
        <taxon>Deinococcota</taxon>
        <taxon>Deinococci</taxon>
        <taxon>Deinococcales</taxon>
        <taxon>Deinococcaceae</taxon>
        <taxon>Deinococcus</taxon>
    </lineage>
</organism>
<dbReference type="AlphaFoldDB" id="C1D2Q3"/>
<dbReference type="CDD" id="cd03062">
    <property type="entry name" value="TRX_Fd_Sucrase"/>
    <property type="match status" value="1"/>
</dbReference>
<proteinExistence type="predicted"/>
<dbReference type="Proteomes" id="UP000002208">
    <property type="component" value="Plasmid 2"/>
</dbReference>
<dbReference type="Pfam" id="PF06999">
    <property type="entry name" value="Suc_Fer-like"/>
    <property type="match status" value="1"/>
</dbReference>
<evidence type="ECO:0000313" key="2">
    <source>
        <dbReference type="Proteomes" id="UP000002208"/>
    </source>
</evidence>
<dbReference type="HOGENOM" id="CLU_050357_1_0_0"/>